<comment type="subcellular location">
    <subcellularLocation>
        <location evidence="1 15">Cytoplasm</location>
    </subcellularLocation>
</comment>
<name>A0A060IDR4_RHIET</name>
<dbReference type="Gene3D" id="3.80.30.20">
    <property type="entry name" value="tm_1862 like domain"/>
    <property type="match status" value="1"/>
</dbReference>
<feature type="binding site" evidence="16">
    <location>
        <position position="183"/>
    </location>
    <ligand>
        <name>S-adenosyl-L-methionine</name>
        <dbReference type="ChEBI" id="CHEBI:59789"/>
        <label>2</label>
    </ligand>
</feature>
<dbReference type="SFLD" id="SFLDG01065">
    <property type="entry name" value="anaerobic_coproporphyrinogen-I"/>
    <property type="match status" value="1"/>
</dbReference>
<dbReference type="InterPro" id="IPR034505">
    <property type="entry name" value="Coproporphyrinogen-III_oxidase"/>
</dbReference>
<dbReference type="EMBL" id="CP006988">
    <property type="protein sequence ID" value="AIC29861.1"/>
    <property type="molecule type" value="Genomic_DNA"/>
</dbReference>
<dbReference type="GO" id="GO:0004109">
    <property type="term" value="F:coproporphyrinogen oxidase activity"/>
    <property type="evidence" value="ECO:0007669"/>
    <property type="project" value="InterPro"/>
</dbReference>
<keyword evidence="5 15" id="KW-0004">4Fe-4S</keyword>
<keyword evidence="19" id="KW-0614">Plasmid</keyword>
<evidence type="ECO:0000256" key="10">
    <source>
        <dbReference type="ARBA" id="ARBA00023004"/>
    </source>
</evidence>
<dbReference type="GO" id="GO:0051539">
    <property type="term" value="F:4 iron, 4 sulfur cluster binding"/>
    <property type="evidence" value="ECO:0007669"/>
    <property type="project" value="UniProtKB-KW"/>
</dbReference>
<gene>
    <name evidence="19" type="primary">hemN-1</name>
    <name evidence="19" type="ORF">IE4771_PB00130</name>
</gene>
<dbReference type="InterPro" id="IPR023404">
    <property type="entry name" value="rSAM_horseshoe"/>
</dbReference>
<dbReference type="SFLD" id="SFLDS00029">
    <property type="entry name" value="Radical_SAM"/>
    <property type="match status" value="1"/>
</dbReference>
<keyword evidence="9 15" id="KW-0560">Oxidoreductase</keyword>
<keyword evidence="7 15" id="KW-0949">S-adenosyl-L-methionine</keyword>
<feature type="binding site" evidence="17">
    <location>
        <position position="76"/>
    </location>
    <ligand>
        <name>[4Fe-4S] cluster</name>
        <dbReference type="ChEBI" id="CHEBI:49883"/>
        <note>4Fe-4S-S-AdoMet</note>
    </ligand>
</feature>
<evidence type="ECO:0000256" key="9">
    <source>
        <dbReference type="ARBA" id="ARBA00023002"/>
    </source>
</evidence>
<feature type="binding site" evidence="16">
    <location>
        <position position="254"/>
    </location>
    <ligand>
        <name>S-adenosyl-L-methionine</name>
        <dbReference type="ChEBI" id="CHEBI:59789"/>
        <label>2</label>
    </ligand>
</feature>
<feature type="binding site" evidence="16">
    <location>
        <begin position="124"/>
        <end position="125"/>
    </location>
    <ligand>
        <name>S-adenosyl-L-methionine</name>
        <dbReference type="ChEBI" id="CHEBI:59789"/>
        <label>2</label>
    </ligand>
</feature>
<evidence type="ECO:0000256" key="11">
    <source>
        <dbReference type="ARBA" id="ARBA00023014"/>
    </source>
</evidence>
<feature type="binding site" evidence="16">
    <location>
        <position position="156"/>
    </location>
    <ligand>
        <name>S-adenosyl-L-methionine</name>
        <dbReference type="ChEBI" id="CHEBI:59789"/>
        <label>1</label>
    </ligand>
</feature>
<evidence type="ECO:0000256" key="15">
    <source>
        <dbReference type="PIRNR" id="PIRNR000167"/>
    </source>
</evidence>
<feature type="binding site" evidence="16">
    <location>
        <position position="66"/>
    </location>
    <ligand>
        <name>S-adenosyl-L-methionine</name>
        <dbReference type="ChEBI" id="CHEBI:59789"/>
        <label>1</label>
    </ligand>
</feature>
<feature type="binding site" evidence="16">
    <location>
        <position position="123"/>
    </location>
    <ligand>
        <name>S-adenosyl-L-methionine</name>
        <dbReference type="ChEBI" id="CHEBI:59789"/>
        <label>1</label>
    </ligand>
</feature>
<feature type="binding site" evidence="16">
    <location>
        <position position="340"/>
    </location>
    <ligand>
        <name>S-adenosyl-L-methionine</name>
        <dbReference type="ChEBI" id="CHEBI:59789"/>
        <label>1</label>
    </ligand>
</feature>
<dbReference type="PROSITE" id="PS51918">
    <property type="entry name" value="RADICAL_SAM"/>
    <property type="match status" value="1"/>
</dbReference>
<dbReference type="KEGG" id="rei:IE4771_PB00130"/>
<evidence type="ECO:0000313" key="19">
    <source>
        <dbReference type="EMBL" id="AIC29861.1"/>
    </source>
</evidence>
<proteinExistence type="inferred from homology"/>
<evidence type="ECO:0000256" key="7">
    <source>
        <dbReference type="ARBA" id="ARBA00022691"/>
    </source>
</evidence>
<dbReference type="Pfam" id="PF04055">
    <property type="entry name" value="Radical_SAM"/>
    <property type="match status" value="1"/>
</dbReference>
<evidence type="ECO:0000313" key="20">
    <source>
        <dbReference type="Proteomes" id="UP000027180"/>
    </source>
</evidence>
<dbReference type="GO" id="GO:0051989">
    <property type="term" value="F:coproporphyrinogen dehydrogenase activity"/>
    <property type="evidence" value="ECO:0007669"/>
    <property type="project" value="UniProtKB-EC"/>
</dbReference>
<evidence type="ECO:0000256" key="1">
    <source>
        <dbReference type="ARBA" id="ARBA00004496"/>
    </source>
</evidence>
<dbReference type="NCBIfam" id="TIGR00538">
    <property type="entry name" value="hemN"/>
    <property type="match status" value="1"/>
</dbReference>
<dbReference type="GO" id="GO:0006782">
    <property type="term" value="P:protoporphyrinogen IX biosynthetic process"/>
    <property type="evidence" value="ECO:0007669"/>
    <property type="project" value="UniProtKB-UniPathway"/>
</dbReference>
<feature type="domain" description="Radical SAM core" evidence="18">
    <location>
        <begin position="57"/>
        <end position="291"/>
    </location>
</feature>
<dbReference type="AlphaFoldDB" id="A0A060IDR4"/>
<dbReference type="UniPathway" id="UPA00251">
    <property type="reaction ID" value="UER00323"/>
</dbReference>
<dbReference type="Proteomes" id="UP000027180">
    <property type="component" value="Plasmid pRetIE4771b"/>
</dbReference>
<keyword evidence="12 15" id="KW-0627">Porphyrin biosynthesis</keyword>
<dbReference type="CDD" id="cd01335">
    <property type="entry name" value="Radical_SAM"/>
    <property type="match status" value="1"/>
</dbReference>
<dbReference type="HOGENOM" id="CLU_027579_3_0_5"/>
<comment type="subunit">
    <text evidence="4">Monomer.</text>
</comment>
<feature type="binding site" evidence="16">
    <location>
        <position position="220"/>
    </location>
    <ligand>
        <name>S-adenosyl-L-methionine</name>
        <dbReference type="ChEBI" id="CHEBI:59789"/>
        <label>2</label>
    </ligand>
</feature>
<dbReference type="InterPro" id="IPR058240">
    <property type="entry name" value="rSAM_sf"/>
</dbReference>
<feature type="binding site" evidence="16">
    <location>
        <position position="195"/>
    </location>
    <ligand>
        <name>S-adenosyl-L-methionine</name>
        <dbReference type="ChEBI" id="CHEBI:59789"/>
        <label>2</label>
    </ligand>
</feature>
<feature type="binding site" evidence="17">
    <location>
        <position position="79"/>
    </location>
    <ligand>
        <name>[4Fe-4S] cluster</name>
        <dbReference type="ChEBI" id="CHEBI:49883"/>
        <note>4Fe-4S-S-AdoMet</note>
    </ligand>
</feature>
<accession>A0A060IDR4</accession>
<keyword evidence="6 15" id="KW-0963">Cytoplasm</keyword>
<keyword evidence="10 15" id="KW-0408">Iron</keyword>
<feature type="binding site" evidence="17">
    <location>
        <position position="72"/>
    </location>
    <ligand>
        <name>[4Fe-4S] cluster</name>
        <dbReference type="ChEBI" id="CHEBI:49883"/>
        <note>4Fe-4S-S-AdoMet</note>
    </ligand>
</feature>
<dbReference type="PANTHER" id="PTHR13932">
    <property type="entry name" value="COPROPORPHYRINIGEN III OXIDASE"/>
    <property type="match status" value="1"/>
</dbReference>
<dbReference type="InterPro" id="IPR007197">
    <property type="entry name" value="rSAM"/>
</dbReference>
<dbReference type="GO" id="GO:0046872">
    <property type="term" value="F:metal ion binding"/>
    <property type="evidence" value="ECO:0007669"/>
    <property type="project" value="UniProtKB-KW"/>
</dbReference>
<dbReference type="SUPFAM" id="SSF102114">
    <property type="entry name" value="Radical SAM enzymes"/>
    <property type="match status" value="1"/>
</dbReference>
<keyword evidence="8 15" id="KW-0479">Metal-binding</keyword>
<organism evidence="19 20">
    <name type="scientific">Rhizobium etli bv. mimosae str. IE4771</name>
    <dbReference type="NCBI Taxonomy" id="1432050"/>
    <lineage>
        <taxon>Bacteria</taxon>
        <taxon>Pseudomonadati</taxon>
        <taxon>Pseudomonadota</taxon>
        <taxon>Alphaproteobacteria</taxon>
        <taxon>Hyphomicrobiales</taxon>
        <taxon>Rhizobiaceae</taxon>
        <taxon>Rhizobium/Agrobacterium group</taxon>
        <taxon>Rhizobium</taxon>
    </lineage>
</organism>
<evidence type="ECO:0000256" key="13">
    <source>
        <dbReference type="ARBA" id="ARBA00024295"/>
    </source>
</evidence>
<comment type="similarity">
    <text evidence="3 15">Belongs to the anaerobic coproporphyrinogen-III oxidase family.</text>
</comment>
<evidence type="ECO:0000256" key="8">
    <source>
        <dbReference type="ARBA" id="ARBA00022723"/>
    </source>
</evidence>
<evidence type="ECO:0000256" key="5">
    <source>
        <dbReference type="ARBA" id="ARBA00022485"/>
    </source>
</evidence>
<comment type="cofactor">
    <cofactor evidence="15 17">
        <name>[4Fe-4S] cluster</name>
        <dbReference type="ChEBI" id="CHEBI:49883"/>
    </cofactor>
    <text evidence="15 17">Binds 1 [4Fe-4S] cluster. The cluster is coordinated with 3 cysteines and an exchangeable S-adenosyl-L-methionine.</text>
</comment>
<evidence type="ECO:0000256" key="6">
    <source>
        <dbReference type="ARBA" id="ARBA00022490"/>
    </source>
</evidence>
<evidence type="ECO:0000256" key="17">
    <source>
        <dbReference type="PIRSR" id="PIRSR000167-2"/>
    </source>
</evidence>
<dbReference type="PANTHER" id="PTHR13932:SF6">
    <property type="entry name" value="OXYGEN-INDEPENDENT COPROPORPHYRINOGEN III OXIDASE"/>
    <property type="match status" value="1"/>
</dbReference>
<evidence type="ECO:0000256" key="12">
    <source>
        <dbReference type="ARBA" id="ARBA00023244"/>
    </source>
</evidence>
<evidence type="ECO:0000256" key="16">
    <source>
        <dbReference type="PIRSR" id="PIRSR000167-1"/>
    </source>
</evidence>
<reference evidence="19 20" key="1">
    <citation type="submission" date="2013-12" db="EMBL/GenBank/DDBJ databases">
        <title>Complete genome sequence of Rhizobium etli bv. mimosae IE4771.</title>
        <authorList>
            <person name="Bustos P."/>
            <person name="Santamaria R.I."/>
            <person name="Lozano L."/>
            <person name="Ormeno-Orrillo E."/>
            <person name="Rogel M.A."/>
            <person name="Romero D."/>
            <person name="Cevallos M.A."/>
            <person name="Martinez-Romero E."/>
            <person name="Gonzalez V."/>
        </authorList>
    </citation>
    <scope>NUCLEOTIDE SEQUENCE [LARGE SCALE GENOMIC DNA]</scope>
    <source>
        <strain evidence="19 20">IE4771</strain>
        <plasmid evidence="20">Plasmid pRetIE4771b</plasmid>
    </source>
</reference>
<comment type="pathway">
    <text evidence="2 15">Porphyrin-containing compound metabolism; protoporphyrin-IX biosynthesis; protoporphyrinogen-IX from coproporphyrinogen-III (AdoMet route): step 1/1.</text>
</comment>
<comment type="catalytic activity">
    <reaction evidence="14 15">
        <text>coproporphyrinogen III + 2 S-adenosyl-L-methionine = protoporphyrinogen IX + 2 5'-deoxyadenosine + 2 L-methionine + 2 CO2</text>
        <dbReference type="Rhea" id="RHEA:15425"/>
        <dbReference type="ChEBI" id="CHEBI:16526"/>
        <dbReference type="ChEBI" id="CHEBI:17319"/>
        <dbReference type="ChEBI" id="CHEBI:57307"/>
        <dbReference type="ChEBI" id="CHEBI:57309"/>
        <dbReference type="ChEBI" id="CHEBI:57844"/>
        <dbReference type="ChEBI" id="CHEBI:59789"/>
        <dbReference type="EC" id="1.3.98.3"/>
    </reaction>
</comment>
<evidence type="ECO:0000259" key="18">
    <source>
        <dbReference type="PROSITE" id="PS51918"/>
    </source>
</evidence>
<geneLocation type="plasmid" evidence="19 20">
    <name>pRetIE4771b</name>
</geneLocation>
<dbReference type="PIRSF" id="PIRSF000167">
    <property type="entry name" value="HemN"/>
    <property type="match status" value="1"/>
</dbReference>
<dbReference type="EC" id="1.3.98.3" evidence="15"/>
<protein>
    <recommendedName>
        <fullName evidence="15">Coproporphyrinogen-III oxidase</fullName>
        <ecNumber evidence="15">1.3.98.3</ecNumber>
    </recommendedName>
</protein>
<evidence type="ECO:0000256" key="4">
    <source>
        <dbReference type="ARBA" id="ARBA00011245"/>
    </source>
</evidence>
<keyword evidence="11 15" id="KW-0411">Iron-sulfur</keyword>
<feature type="binding site" evidence="16">
    <location>
        <begin position="78"/>
        <end position="80"/>
    </location>
    <ligand>
        <name>S-adenosyl-L-methionine</name>
        <dbReference type="ChEBI" id="CHEBI:59789"/>
        <label>2</label>
    </ligand>
</feature>
<dbReference type="InterPro" id="IPR004558">
    <property type="entry name" value="Coprogen_oxidase_HemN"/>
</dbReference>
<dbReference type="GO" id="GO:0005737">
    <property type="term" value="C:cytoplasm"/>
    <property type="evidence" value="ECO:0007669"/>
    <property type="project" value="UniProtKB-SubCell"/>
</dbReference>
<dbReference type="InterPro" id="IPR006638">
    <property type="entry name" value="Elp3/MiaA/NifB-like_rSAM"/>
</dbReference>
<comment type="function">
    <text evidence="13">Involved in the heme biosynthesis. Catalyzes the anaerobic oxidative decarboxylation of propionate groups of rings A and B of coproporphyrinogen III to yield the vinyl groups in protoporphyrinogen IX.</text>
</comment>
<sequence length="465" mass="50994">MEPGHFRSYKSQKSLAPIFTSTRCSNANLPWYTIYPTVQEFSSEIGTKACEEWLRDLPPDDAVSLYLHIPFCRSMCWYCGFPTSTTRQDTSILNYLAILGEEIRLVAEQAPRSLPVSDVHFGGGTPTIIPPGKFITLMELLRGRFAFKKAAAVAVEIDPRTFTPEMGEALEIAGVNRASVGVQSFDPIVQKAINRVQSQAQVMAAVQNLRVHGVDSINFDLMFGLPHQTVQSCAESAMAAVAMRPDRLAVFGYAHVPFYRKNQRLIEEAALPDMASRAEQASAMADTLVAAGYLQIGLDHFALPNDKLAMAQRSGHLRRNSLGYSADTCETVIGFGASAIGRLGKGYVQNELAQSSYSQYIAAGRLATSRGYRLTDEDAVRAAIIEQLMCNLEANVPAICLAHGFDPIHFLRSAEQELGMLAANGILDIDNGFVRVRQDSRFVLRTVASAFDAYINRPPPSSSKQ</sequence>
<evidence type="ECO:0000256" key="3">
    <source>
        <dbReference type="ARBA" id="ARBA00005493"/>
    </source>
</evidence>
<evidence type="ECO:0000256" key="14">
    <source>
        <dbReference type="ARBA" id="ARBA00048321"/>
    </source>
</evidence>
<dbReference type="Gene3D" id="1.10.10.920">
    <property type="match status" value="1"/>
</dbReference>
<dbReference type="SMART" id="SM00729">
    <property type="entry name" value="Elp3"/>
    <property type="match status" value="1"/>
</dbReference>
<evidence type="ECO:0000256" key="2">
    <source>
        <dbReference type="ARBA" id="ARBA00004785"/>
    </source>
</evidence>